<evidence type="ECO:0000313" key="6">
    <source>
        <dbReference type="EMBL" id="CAD1820200.1"/>
    </source>
</evidence>
<dbReference type="GO" id="GO:0045492">
    <property type="term" value="P:xylan biosynthetic process"/>
    <property type="evidence" value="ECO:0007669"/>
    <property type="project" value="InterPro"/>
</dbReference>
<evidence type="ECO:0000256" key="2">
    <source>
        <dbReference type="ARBA" id="ARBA00022692"/>
    </source>
</evidence>
<evidence type="ECO:0000256" key="3">
    <source>
        <dbReference type="ARBA" id="ARBA00022989"/>
    </source>
</evidence>
<protein>
    <submittedName>
        <fullName evidence="6">Uncharacterized protein</fullName>
    </submittedName>
</protein>
<feature type="region of interest" description="Disordered" evidence="5">
    <location>
        <begin position="1"/>
        <end position="56"/>
    </location>
</feature>
<dbReference type="InterPro" id="IPR006514">
    <property type="entry name" value="IRX15/GXM/AGM"/>
</dbReference>
<evidence type="ECO:0000256" key="1">
    <source>
        <dbReference type="ARBA" id="ARBA00004194"/>
    </source>
</evidence>
<keyword evidence="2" id="KW-0812">Transmembrane</keyword>
<dbReference type="AlphaFoldDB" id="A0A6V7NNL9"/>
<evidence type="ECO:0000256" key="4">
    <source>
        <dbReference type="ARBA" id="ARBA00023136"/>
    </source>
</evidence>
<organism evidence="6">
    <name type="scientific">Ananas comosus var. bracteatus</name>
    <name type="common">red pineapple</name>
    <dbReference type="NCBI Taxonomy" id="296719"/>
    <lineage>
        <taxon>Eukaryota</taxon>
        <taxon>Viridiplantae</taxon>
        <taxon>Streptophyta</taxon>
        <taxon>Embryophyta</taxon>
        <taxon>Tracheophyta</taxon>
        <taxon>Spermatophyta</taxon>
        <taxon>Magnoliopsida</taxon>
        <taxon>Liliopsida</taxon>
        <taxon>Poales</taxon>
        <taxon>Bromeliaceae</taxon>
        <taxon>Bromelioideae</taxon>
        <taxon>Ananas</taxon>
    </lineage>
</organism>
<dbReference type="EMBL" id="LR862140">
    <property type="protein sequence ID" value="CAD1820200.1"/>
    <property type="molecule type" value="Genomic_DNA"/>
</dbReference>
<feature type="compositionally biased region" description="Basic residues" evidence="5">
    <location>
        <begin position="1"/>
        <end position="31"/>
    </location>
</feature>
<sequence>MGKRELKKNNNKIRGKKKSGKDRRSPARWRARSREAVRGDRGGGAGRGGARRLRPRLRSGAGDRAALLCSIVAPRWRSPSDGVSASYAAASAAAAAELSAALVHYATSSVVPQQSRAEIGVSLAVLRRRAPCNLLVFGVGHDSLLWSALNPGGATLFLEEDPKWLRSALAAAPSLRARLARYPTRLDDADALLASLRSDPSPCADLDPRGRRCPLALPDLPAEAYAREWDAIMIDAPRGYFAAAPGRMGAIYTAAAMAWARSGEGDTDVFLHDVDRRVERAYALEFLCEKYPSAAPEGSGTSAFPGLPPSQRHHRRSAGFCAH</sequence>
<accession>A0A6V7NNL9</accession>
<dbReference type="PANTHER" id="PTHR31444">
    <property type="entry name" value="OS11G0490100 PROTEIN"/>
    <property type="match status" value="1"/>
</dbReference>
<feature type="compositionally biased region" description="Basic and acidic residues" evidence="5">
    <location>
        <begin position="32"/>
        <end position="41"/>
    </location>
</feature>
<keyword evidence="4" id="KW-0472">Membrane</keyword>
<evidence type="ECO:0000256" key="5">
    <source>
        <dbReference type="SAM" id="MobiDB-lite"/>
    </source>
</evidence>
<gene>
    <name evidence="6" type="ORF">CB5_LOCUS3411</name>
</gene>
<proteinExistence type="predicted"/>
<dbReference type="Pfam" id="PF21729">
    <property type="entry name" value="IRX15_IRX15L_GXM"/>
    <property type="match status" value="1"/>
</dbReference>
<keyword evidence="3" id="KW-1133">Transmembrane helix</keyword>
<dbReference type="GO" id="GO:0000139">
    <property type="term" value="C:Golgi membrane"/>
    <property type="evidence" value="ECO:0007669"/>
    <property type="project" value="UniProtKB-SubCell"/>
</dbReference>
<feature type="region of interest" description="Disordered" evidence="5">
    <location>
        <begin position="294"/>
        <end position="323"/>
    </location>
</feature>
<reference evidence="6" key="1">
    <citation type="submission" date="2020-07" db="EMBL/GenBank/DDBJ databases">
        <authorList>
            <person name="Lin J."/>
        </authorList>
    </citation>
    <scope>NUCLEOTIDE SEQUENCE</scope>
</reference>
<dbReference type="NCBIfam" id="TIGR01627">
    <property type="entry name" value="A_thal_3515"/>
    <property type="match status" value="1"/>
</dbReference>
<comment type="subcellular location">
    <subcellularLocation>
        <location evidence="1">Golgi apparatus membrane</location>
        <topology evidence="1">Single-pass membrane protein</topology>
    </subcellularLocation>
</comment>
<name>A0A6V7NNL9_ANACO</name>